<proteinExistence type="predicted"/>
<sequence>MVIIMVLISSILSFFLVISLLPLLKKGFLRQNYRGKTIPSGLGIIMVLSHLLLTLPLIIAAGGEDAWLIIYKLFLILGISQAGIIDDFLGDRNRGFYGHFLCLMKKGELTSGLIKVTAGGILGLLTAYLVGGPPYLLILNALLFPLTVNTFNLLDVRPGRSLKAFIFLSFLLFLWVDEGLFLVLTPVLGAAIILFPLDLQEEGMLGDVGSNLLGASLGFILVLVLDYRVKALLVPVLVILQWRGDKVSLTRLIEKNYLLNYFDNLGRKQT</sequence>
<organism evidence="2 3">
    <name type="scientific">Candidatus Syntrophonatronum acetioxidans</name>
    <dbReference type="NCBI Taxonomy" id="1795816"/>
    <lineage>
        <taxon>Bacteria</taxon>
        <taxon>Bacillati</taxon>
        <taxon>Bacillota</taxon>
        <taxon>Clostridia</taxon>
        <taxon>Eubacteriales</taxon>
        <taxon>Syntrophomonadaceae</taxon>
        <taxon>Candidatus Syntrophonatronum</taxon>
    </lineage>
</organism>
<feature type="transmembrane region" description="Helical" evidence="1">
    <location>
        <begin position="135"/>
        <end position="154"/>
    </location>
</feature>
<protein>
    <recommendedName>
        <fullName evidence="4">UDP-N-acetylmuramyl pentapeptide phosphotransferase</fullName>
    </recommendedName>
</protein>
<evidence type="ECO:0000313" key="2">
    <source>
        <dbReference type="EMBL" id="RQD76999.1"/>
    </source>
</evidence>
<keyword evidence="1" id="KW-0812">Transmembrane</keyword>
<feature type="transmembrane region" description="Helical" evidence="1">
    <location>
        <begin position="6"/>
        <end position="24"/>
    </location>
</feature>
<gene>
    <name evidence="2" type="ORF">D5R97_03305</name>
</gene>
<dbReference type="AlphaFoldDB" id="A0A424YGD9"/>
<dbReference type="EMBL" id="QZAA01000091">
    <property type="protein sequence ID" value="RQD76999.1"/>
    <property type="molecule type" value="Genomic_DNA"/>
</dbReference>
<feature type="transmembrane region" description="Helical" evidence="1">
    <location>
        <begin position="44"/>
        <end position="63"/>
    </location>
</feature>
<feature type="transmembrane region" description="Helical" evidence="1">
    <location>
        <begin position="69"/>
        <end position="89"/>
    </location>
</feature>
<evidence type="ECO:0008006" key="4">
    <source>
        <dbReference type="Google" id="ProtNLM"/>
    </source>
</evidence>
<keyword evidence="1" id="KW-1133">Transmembrane helix</keyword>
<comment type="caution">
    <text evidence="2">The sequence shown here is derived from an EMBL/GenBank/DDBJ whole genome shotgun (WGS) entry which is preliminary data.</text>
</comment>
<name>A0A424YGD9_9FIRM</name>
<accession>A0A424YGD9</accession>
<evidence type="ECO:0000313" key="3">
    <source>
        <dbReference type="Proteomes" id="UP000285138"/>
    </source>
</evidence>
<dbReference type="Proteomes" id="UP000285138">
    <property type="component" value="Unassembled WGS sequence"/>
</dbReference>
<reference evidence="2 3" key="1">
    <citation type="submission" date="2018-08" db="EMBL/GenBank/DDBJ databases">
        <title>The metabolism and importance of syntrophic acetate oxidation coupled to methane or sulfide production in haloalkaline environments.</title>
        <authorList>
            <person name="Timmers P.H.A."/>
            <person name="Vavourakis C.D."/>
            <person name="Sorokin D.Y."/>
            <person name="Sinninghe Damste J.S."/>
            <person name="Muyzer G."/>
            <person name="Stams A.J.M."/>
            <person name="Plugge C.M."/>
        </authorList>
    </citation>
    <scope>NUCLEOTIDE SEQUENCE [LARGE SCALE GENOMIC DNA]</scope>
    <source>
        <strain evidence="2">MSAO_Bac1</strain>
    </source>
</reference>
<keyword evidence="1" id="KW-0472">Membrane</keyword>
<evidence type="ECO:0000256" key="1">
    <source>
        <dbReference type="SAM" id="Phobius"/>
    </source>
</evidence>
<feature type="transmembrane region" description="Helical" evidence="1">
    <location>
        <begin position="166"/>
        <end position="195"/>
    </location>
</feature>